<dbReference type="PANTHER" id="PTHR42924">
    <property type="entry name" value="EXONUCLEASE"/>
    <property type="match status" value="1"/>
</dbReference>
<dbReference type="CDD" id="cd07438">
    <property type="entry name" value="PHP_HisPPase_AMP"/>
    <property type="match status" value="1"/>
</dbReference>
<dbReference type="GO" id="GO:0035312">
    <property type="term" value="F:5'-3' DNA exonuclease activity"/>
    <property type="evidence" value="ECO:0007669"/>
    <property type="project" value="TreeGrafter"/>
</dbReference>
<dbReference type="Gene3D" id="3.20.20.140">
    <property type="entry name" value="Metal-dependent hydrolases"/>
    <property type="match status" value="1"/>
</dbReference>
<proteinExistence type="predicted"/>
<dbReference type="GO" id="GO:0004534">
    <property type="term" value="F:5'-3' RNA exonuclease activity"/>
    <property type="evidence" value="ECO:0007669"/>
    <property type="project" value="TreeGrafter"/>
</dbReference>
<dbReference type="SMART" id="SM00481">
    <property type="entry name" value="POLIIIAc"/>
    <property type="match status" value="1"/>
</dbReference>
<feature type="domain" description="Polymerase/histidinol phosphatase N-terminal" evidence="1">
    <location>
        <begin position="6"/>
        <end position="71"/>
    </location>
</feature>
<gene>
    <name evidence="2" type="ORF">BOW51_06940</name>
</gene>
<dbReference type="InterPro" id="IPR016195">
    <property type="entry name" value="Pol/histidinol_Pase-like"/>
</dbReference>
<dbReference type="Proteomes" id="UP000190896">
    <property type="component" value="Unassembled WGS sequence"/>
</dbReference>
<dbReference type="InterPro" id="IPR003141">
    <property type="entry name" value="Pol/His_phosphatase_N"/>
</dbReference>
<accession>A0A1T2KUG6</accession>
<sequence>MMSLSIDLHSHSTASDGTLSPSELILRASEKGVDVLALTDHDTTEGIEEAKSAAIRAGICLIPGVEVSVTWNAQVVHLVGLGVDPGNPSLQQGLATLRAFRDWRAEEIGRRLEKSGIAGSYEGARGYSNGRLISRTHFARFLVEKSYAPDTRKVFKRYLTRGNPGHVPGQWAALEEAVSWIVSAGGQAVLAHPARYNLTRTKLRRLIREFRDVGGEGIEVVSGSHSRDENFTMARHTMDFELKGSCGSDYHGPENPWTELGRLEPMPDGIKPVWSDWVQLQQAASA</sequence>
<dbReference type="EMBL" id="MPRJ01000037">
    <property type="protein sequence ID" value="OOZ36497.1"/>
    <property type="molecule type" value="Genomic_DNA"/>
</dbReference>
<dbReference type="Pfam" id="PF02811">
    <property type="entry name" value="PHP"/>
    <property type="match status" value="1"/>
</dbReference>
<organism evidence="2 3">
    <name type="scientific">Solemya velesiana gill symbiont</name>
    <dbReference type="NCBI Taxonomy" id="1918948"/>
    <lineage>
        <taxon>Bacteria</taxon>
        <taxon>Pseudomonadati</taxon>
        <taxon>Pseudomonadota</taxon>
        <taxon>Gammaproteobacteria</taxon>
        <taxon>sulfur-oxidizing symbionts</taxon>
    </lineage>
</organism>
<dbReference type="PANTHER" id="PTHR42924:SF3">
    <property type="entry name" value="POLYMERASE_HISTIDINOL PHOSPHATASE N-TERMINAL DOMAIN-CONTAINING PROTEIN"/>
    <property type="match status" value="1"/>
</dbReference>
<protein>
    <submittedName>
        <fullName evidence="2">Phosphatase</fullName>
    </submittedName>
</protein>
<evidence type="ECO:0000259" key="1">
    <source>
        <dbReference type="SMART" id="SM00481"/>
    </source>
</evidence>
<keyword evidence="3" id="KW-1185">Reference proteome</keyword>
<dbReference type="InterPro" id="IPR052018">
    <property type="entry name" value="PHP_domain"/>
</dbReference>
<reference evidence="2 3" key="1">
    <citation type="submission" date="2016-11" db="EMBL/GenBank/DDBJ databases">
        <title>Mixed transmission modes and dynamic genome evolution in an obligate animal-bacterial symbiosis.</title>
        <authorList>
            <person name="Russell S.L."/>
            <person name="Corbett-Detig R.B."/>
            <person name="Cavanaugh C.M."/>
        </authorList>
    </citation>
    <scope>NUCLEOTIDE SEQUENCE [LARGE SCALE GENOMIC DNA]</scope>
    <source>
        <strain evidence="2">Se-Cadez</strain>
    </source>
</reference>
<dbReference type="Gene3D" id="1.10.150.650">
    <property type="match status" value="1"/>
</dbReference>
<dbReference type="InterPro" id="IPR004013">
    <property type="entry name" value="PHP_dom"/>
</dbReference>
<dbReference type="SUPFAM" id="SSF89550">
    <property type="entry name" value="PHP domain-like"/>
    <property type="match status" value="1"/>
</dbReference>
<comment type="caution">
    <text evidence="2">The sequence shown here is derived from an EMBL/GenBank/DDBJ whole genome shotgun (WGS) entry which is preliminary data.</text>
</comment>
<evidence type="ECO:0000313" key="3">
    <source>
        <dbReference type="Proteomes" id="UP000190896"/>
    </source>
</evidence>
<evidence type="ECO:0000313" key="2">
    <source>
        <dbReference type="EMBL" id="OOZ36497.1"/>
    </source>
</evidence>
<name>A0A1T2KUG6_9GAMM</name>
<dbReference type="AlphaFoldDB" id="A0A1T2KUG6"/>